<name>A0A4Y2KDW7_ARAVE</name>
<comment type="caution">
    <text evidence="1">The sequence shown here is derived from an EMBL/GenBank/DDBJ whole genome shotgun (WGS) entry which is preliminary data.</text>
</comment>
<organism evidence="1 2">
    <name type="scientific">Araneus ventricosus</name>
    <name type="common">Orbweaver spider</name>
    <name type="synonym">Epeira ventricosa</name>
    <dbReference type="NCBI Taxonomy" id="182803"/>
    <lineage>
        <taxon>Eukaryota</taxon>
        <taxon>Metazoa</taxon>
        <taxon>Ecdysozoa</taxon>
        <taxon>Arthropoda</taxon>
        <taxon>Chelicerata</taxon>
        <taxon>Arachnida</taxon>
        <taxon>Araneae</taxon>
        <taxon>Araneomorphae</taxon>
        <taxon>Entelegynae</taxon>
        <taxon>Araneoidea</taxon>
        <taxon>Araneidae</taxon>
        <taxon>Araneus</taxon>
    </lineage>
</organism>
<dbReference type="EMBL" id="BGPR01004523">
    <property type="protein sequence ID" value="GBN00508.1"/>
    <property type="molecule type" value="Genomic_DNA"/>
</dbReference>
<protein>
    <submittedName>
        <fullName evidence="1">Uncharacterized protein</fullName>
    </submittedName>
</protein>
<accession>A0A4Y2KDW7</accession>
<reference evidence="1 2" key="1">
    <citation type="journal article" date="2019" name="Sci. Rep.">
        <title>Orb-weaving spider Araneus ventricosus genome elucidates the spidroin gene catalogue.</title>
        <authorList>
            <person name="Kono N."/>
            <person name="Nakamura H."/>
            <person name="Ohtoshi R."/>
            <person name="Moran D.A.P."/>
            <person name="Shinohara A."/>
            <person name="Yoshida Y."/>
            <person name="Fujiwara M."/>
            <person name="Mori M."/>
            <person name="Tomita M."/>
            <person name="Arakawa K."/>
        </authorList>
    </citation>
    <scope>NUCLEOTIDE SEQUENCE [LARGE SCALE GENOMIC DNA]</scope>
</reference>
<proteinExistence type="predicted"/>
<keyword evidence="2" id="KW-1185">Reference proteome</keyword>
<sequence>MAEKGFLLARSSIDISLLGSPFSQHSVLLFFYRTKLKGGINCPSPDIFSSSTTHCERGTKDHQICLRAGHKEKKAIVRERRALKYSHVH</sequence>
<evidence type="ECO:0000313" key="1">
    <source>
        <dbReference type="EMBL" id="GBN00508.1"/>
    </source>
</evidence>
<gene>
    <name evidence="1" type="ORF">AVEN_51445_1</name>
</gene>
<dbReference type="AlphaFoldDB" id="A0A4Y2KDW7"/>
<evidence type="ECO:0000313" key="2">
    <source>
        <dbReference type="Proteomes" id="UP000499080"/>
    </source>
</evidence>
<dbReference type="Proteomes" id="UP000499080">
    <property type="component" value="Unassembled WGS sequence"/>
</dbReference>